<keyword evidence="2" id="KW-1185">Reference proteome</keyword>
<proteinExistence type="predicted"/>
<dbReference type="Gene3D" id="3.30.420.10">
    <property type="entry name" value="Ribonuclease H-like superfamily/Ribonuclease H"/>
    <property type="match status" value="1"/>
</dbReference>
<dbReference type="AlphaFoldDB" id="A0A0V1H9A7"/>
<sequence>MAELPPERTEAVGPFVYIGVDFAGPILARSDGKSLTLLKTYVCVFTCMVVRTIHLELVPDMTVHSFLRALRRFISRRGRPRLLQSDNFRTFHLASRFLKPPCKSRNWKCGGYWERLVRSIKVALNYVLGRCHAKPDKLRTVLCEIEARINDRPLTIVSDRPDDQLALTPAHFLIGR</sequence>
<gene>
    <name evidence="1" type="ORF">T4B_3445</name>
</gene>
<comment type="caution">
    <text evidence="1">The sequence shown here is derived from an EMBL/GenBank/DDBJ whole genome shotgun (WGS) entry which is preliminary data.</text>
</comment>
<dbReference type="Proteomes" id="UP000054805">
    <property type="component" value="Unassembled WGS sequence"/>
</dbReference>
<reference evidence="1 2" key="1">
    <citation type="submission" date="2015-01" db="EMBL/GenBank/DDBJ databases">
        <title>Evolution of Trichinella species and genotypes.</title>
        <authorList>
            <person name="Korhonen P.K."/>
            <person name="Edoardo P."/>
            <person name="Giuseppe L.R."/>
            <person name="Gasser R.B."/>
        </authorList>
    </citation>
    <scope>NUCLEOTIDE SEQUENCE [LARGE SCALE GENOMIC DNA]</scope>
    <source>
        <strain evidence="1">ISS588</strain>
    </source>
</reference>
<dbReference type="PANTHER" id="PTHR47331">
    <property type="entry name" value="PHD-TYPE DOMAIN-CONTAINING PROTEIN"/>
    <property type="match status" value="1"/>
</dbReference>
<dbReference type="PANTHER" id="PTHR47331:SF1">
    <property type="entry name" value="GAG-LIKE PROTEIN"/>
    <property type="match status" value="1"/>
</dbReference>
<evidence type="ECO:0000313" key="2">
    <source>
        <dbReference type="Proteomes" id="UP000054805"/>
    </source>
</evidence>
<dbReference type="GO" id="GO:0003676">
    <property type="term" value="F:nucleic acid binding"/>
    <property type="evidence" value="ECO:0007669"/>
    <property type="project" value="InterPro"/>
</dbReference>
<name>A0A0V1H9A7_TRIPS</name>
<dbReference type="SUPFAM" id="SSF53098">
    <property type="entry name" value="Ribonuclease H-like"/>
    <property type="match status" value="1"/>
</dbReference>
<protein>
    <recommendedName>
        <fullName evidence="3">Integrase catalytic domain-containing protein</fullName>
    </recommendedName>
</protein>
<accession>A0A0V1H9A7</accession>
<dbReference type="InterPro" id="IPR036397">
    <property type="entry name" value="RNaseH_sf"/>
</dbReference>
<dbReference type="InterPro" id="IPR012337">
    <property type="entry name" value="RNaseH-like_sf"/>
</dbReference>
<dbReference type="EMBL" id="JYDS01000416">
    <property type="protein sequence ID" value="KRZ07454.1"/>
    <property type="molecule type" value="Genomic_DNA"/>
</dbReference>
<evidence type="ECO:0008006" key="3">
    <source>
        <dbReference type="Google" id="ProtNLM"/>
    </source>
</evidence>
<evidence type="ECO:0000313" key="1">
    <source>
        <dbReference type="EMBL" id="KRZ07454.1"/>
    </source>
</evidence>
<organism evidence="1 2">
    <name type="scientific">Trichinella pseudospiralis</name>
    <name type="common">Parasitic roundworm</name>
    <dbReference type="NCBI Taxonomy" id="6337"/>
    <lineage>
        <taxon>Eukaryota</taxon>
        <taxon>Metazoa</taxon>
        <taxon>Ecdysozoa</taxon>
        <taxon>Nematoda</taxon>
        <taxon>Enoplea</taxon>
        <taxon>Dorylaimia</taxon>
        <taxon>Trichinellida</taxon>
        <taxon>Trichinellidae</taxon>
        <taxon>Trichinella</taxon>
    </lineage>
</organism>